<dbReference type="Proteomes" id="UP000029085">
    <property type="component" value="Unassembled WGS sequence"/>
</dbReference>
<dbReference type="SUPFAM" id="SSF56601">
    <property type="entry name" value="beta-lactamase/transpeptidase-like"/>
    <property type="match status" value="1"/>
</dbReference>
<keyword evidence="1" id="KW-0378">Hydrolase</keyword>
<evidence type="ECO:0000259" key="3">
    <source>
        <dbReference type="Pfam" id="PF00144"/>
    </source>
</evidence>
<dbReference type="Pfam" id="PF00144">
    <property type="entry name" value="Beta-lactamase"/>
    <property type="match status" value="1"/>
</dbReference>
<evidence type="ECO:0000256" key="1">
    <source>
        <dbReference type="ARBA" id="ARBA00022801"/>
    </source>
</evidence>
<evidence type="ECO:0000313" key="5">
    <source>
        <dbReference type="Proteomes" id="UP000029085"/>
    </source>
</evidence>
<keyword evidence="2" id="KW-0732">Signal</keyword>
<accession>A0A087MK27</accession>
<sequence>MSALRSLPLVLALAASPAFAADSPAPLLACLDAQFAALPMDPATDVGLSVAMLPMHDDWSWQGARGVADREAGTPLTPEHGFRIASITKTFTAAAVLRLVEQGRLGLHDPIAKHLDADVVAVLESGGYDPQAIRLRHVLNHTSGMREHVTEDFLARHGDGSGYQSTAREQVKLAMAAGAPFAAPGDEFHYSDTGYVLLGLVIERHTGKPLHEALRSLQAWEANGLAHSWFETLEPARAPQAHQYWQGRDTRPWHASFDLYGGGGIVAPPGDTAAFLRVLLKGGLFERPGSLKFMRTPGVTGAWNDYGAGLFNLEVDGETMIGHSGYWNTFVFLSPDDGVIFAGAVGEKTALPYGPLLGALRTAYRTCAPG</sequence>
<dbReference type="EMBL" id="AVCJ01000005">
    <property type="protein sequence ID" value="KFL37230.1"/>
    <property type="molecule type" value="Genomic_DNA"/>
</dbReference>
<proteinExistence type="predicted"/>
<dbReference type="GO" id="GO:0016787">
    <property type="term" value="F:hydrolase activity"/>
    <property type="evidence" value="ECO:0007669"/>
    <property type="project" value="UniProtKB-KW"/>
</dbReference>
<feature type="domain" description="Beta-lactamase-related" evidence="3">
    <location>
        <begin position="50"/>
        <end position="342"/>
    </location>
</feature>
<gene>
    <name evidence="4" type="ORF">N788_10345</name>
</gene>
<dbReference type="STRING" id="1121014.N788_10345"/>
<feature type="signal peptide" evidence="2">
    <location>
        <begin position="1"/>
        <end position="20"/>
    </location>
</feature>
<comment type="caution">
    <text evidence="4">The sequence shown here is derived from an EMBL/GenBank/DDBJ whole genome shotgun (WGS) entry which is preliminary data.</text>
</comment>
<dbReference type="Gene3D" id="3.40.710.10">
    <property type="entry name" value="DD-peptidase/beta-lactamase superfamily"/>
    <property type="match status" value="1"/>
</dbReference>
<dbReference type="PANTHER" id="PTHR43283">
    <property type="entry name" value="BETA-LACTAMASE-RELATED"/>
    <property type="match status" value="1"/>
</dbReference>
<dbReference type="PATRIC" id="fig|1121014.3.peg.827"/>
<reference evidence="5" key="1">
    <citation type="submission" date="2013-08" db="EMBL/GenBank/DDBJ databases">
        <title>Genome sequencing of Arenimonas donghaensis.</title>
        <authorList>
            <person name="Chen F."/>
            <person name="Wang G."/>
        </authorList>
    </citation>
    <scope>NUCLEOTIDE SEQUENCE [LARGE SCALE GENOMIC DNA]</scope>
    <source>
        <strain evidence="5">HO3-R19</strain>
    </source>
</reference>
<evidence type="ECO:0000256" key="2">
    <source>
        <dbReference type="SAM" id="SignalP"/>
    </source>
</evidence>
<dbReference type="InterPro" id="IPR012338">
    <property type="entry name" value="Beta-lactam/transpept-like"/>
</dbReference>
<reference evidence="4 5" key="2">
    <citation type="journal article" date="2015" name="Stand. Genomic Sci.">
        <title>High quality draft genomic sequence of Arenimonas donghaensis DSM 18148(T).</title>
        <authorList>
            <person name="Chen F."/>
            <person name="Wang H."/>
            <person name="Cao Y."/>
            <person name="Li X."/>
            <person name="Wang G."/>
        </authorList>
    </citation>
    <scope>NUCLEOTIDE SEQUENCE [LARGE SCALE GENOMIC DNA]</scope>
    <source>
        <strain evidence="4 5">HO3-R19</strain>
    </source>
</reference>
<evidence type="ECO:0000313" key="4">
    <source>
        <dbReference type="EMBL" id="KFL37230.1"/>
    </source>
</evidence>
<dbReference type="AlphaFoldDB" id="A0A087MK27"/>
<dbReference type="InterPro" id="IPR050789">
    <property type="entry name" value="Diverse_Enzym_Activities"/>
</dbReference>
<dbReference type="InterPro" id="IPR001466">
    <property type="entry name" value="Beta-lactam-related"/>
</dbReference>
<dbReference type="OrthoDB" id="2851198at2"/>
<dbReference type="PANTHER" id="PTHR43283:SF11">
    <property type="entry name" value="BETA-LACTAMASE-RELATED DOMAIN-CONTAINING PROTEIN"/>
    <property type="match status" value="1"/>
</dbReference>
<organism evidence="4 5">
    <name type="scientific">Arenimonas donghaensis DSM 18148 = HO3-R19</name>
    <dbReference type="NCBI Taxonomy" id="1121014"/>
    <lineage>
        <taxon>Bacteria</taxon>
        <taxon>Pseudomonadati</taxon>
        <taxon>Pseudomonadota</taxon>
        <taxon>Gammaproteobacteria</taxon>
        <taxon>Lysobacterales</taxon>
        <taxon>Lysobacteraceae</taxon>
        <taxon>Arenimonas</taxon>
    </lineage>
</organism>
<dbReference type="RefSeq" id="WP_051924350.1">
    <property type="nucleotide sequence ID" value="NZ_AVCJ01000005.1"/>
</dbReference>
<name>A0A087MK27_9GAMM</name>
<feature type="chain" id="PRO_5001826509" description="Beta-lactamase-related domain-containing protein" evidence="2">
    <location>
        <begin position="21"/>
        <end position="370"/>
    </location>
</feature>
<keyword evidence="5" id="KW-1185">Reference proteome</keyword>
<protein>
    <recommendedName>
        <fullName evidence="3">Beta-lactamase-related domain-containing protein</fullName>
    </recommendedName>
</protein>